<dbReference type="EMBL" id="CAJPVJ010002546">
    <property type="protein sequence ID" value="CAG2166427.1"/>
    <property type="molecule type" value="Genomic_DNA"/>
</dbReference>
<evidence type="ECO:0000313" key="3">
    <source>
        <dbReference type="Proteomes" id="UP000728032"/>
    </source>
</evidence>
<feature type="region of interest" description="Disordered" evidence="1">
    <location>
        <begin position="1"/>
        <end position="38"/>
    </location>
</feature>
<gene>
    <name evidence="2" type="ORF">ONB1V03_LOCUS5949</name>
</gene>
<organism evidence="2">
    <name type="scientific">Oppiella nova</name>
    <dbReference type="NCBI Taxonomy" id="334625"/>
    <lineage>
        <taxon>Eukaryota</taxon>
        <taxon>Metazoa</taxon>
        <taxon>Ecdysozoa</taxon>
        <taxon>Arthropoda</taxon>
        <taxon>Chelicerata</taxon>
        <taxon>Arachnida</taxon>
        <taxon>Acari</taxon>
        <taxon>Acariformes</taxon>
        <taxon>Sarcoptiformes</taxon>
        <taxon>Oribatida</taxon>
        <taxon>Brachypylina</taxon>
        <taxon>Oppioidea</taxon>
        <taxon>Oppiidae</taxon>
        <taxon>Oppiella</taxon>
    </lineage>
</organism>
<dbReference type="AlphaFoldDB" id="A0A7R9LS51"/>
<evidence type="ECO:0000256" key="1">
    <source>
        <dbReference type="SAM" id="MobiDB-lite"/>
    </source>
</evidence>
<reference evidence="2" key="1">
    <citation type="submission" date="2020-11" db="EMBL/GenBank/DDBJ databases">
        <authorList>
            <person name="Tran Van P."/>
        </authorList>
    </citation>
    <scope>NUCLEOTIDE SEQUENCE</scope>
</reference>
<feature type="compositionally biased region" description="Polar residues" evidence="1">
    <location>
        <begin position="26"/>
        <end position="35"/>
    </location>
</feature>
<name>A0A7R9LS51_9ACAR</name>
<protein>
    <submittedName>
        <fullName evidence="2">Uncharacterized protein</fullName>
    </submittedName>
</protein>
<dbReference type="Proteomes" id="UP000728032">
    <property type="component" value="Unassembled WGS sequence"/>
</dbReference>
<sequence>MTDNNDVNNNNKVAVSKKIAAKQQQTGGESNNKGNTKPLGKSWVSCPCIYCNVIDEDKIILAAQFALGQAKKEFTTRRLKFSKFNKKY</sequence>
<feature type="compositionally biased region" description="Low complexity" evidence="1">
    <location>
        <begin position="1"/>
        <end position="25"/>
    </location>
</feature>
<accession>A0A7R9LS51</accession>
<dbReference type="EMBL" id="OC917371">
    <property type="protein sequence ID" value="CAD7646865.1"/>
    <property type="molecule type" value="Genomic_DNA"/>
</dbReference>
<keyword evidence="3" id="KW-1185">Reference proteome</keyword>
<evidence type="ECO:0000313" key="2">
    <source>
        <dbReference type="EMBL" id="CAD7646865.1"/>
    </source>
</evidence>
<proteinExistence type="predicted"/>